<evidence type="ECO:0000256" key="8">
    <source>
        <dbReference type="ARBA" id="ARBA00023145"/>
    </source>
</evidence>
<dbReference type="EMBL" id="JACVVK020000018">
    <property type="protein sequence ID" value="KAK7503717.1"/>
    <property type="molecule type" value="Genomic_DNA"/>
</dbReference>
<dbReference type="InterPro" id="IPR042269">
    <property type="entry name" value="Ser_carbopepase_S28_SKS"/>
</dbReference>
<evidence type="ECO:0000256" key="12">
    <source>
        <dbReference type="ARBA" id="ARBA00052013"/>
    </source>
</evidence>
<dbReference type="GO" id="GO:0005764">
    <property type="term" value="C:lysosome"/>
    <property type="evidence" value="ECO:0007669"/>
    <property type="project" value="UniProtKB-SubCell"/>
</dbReference>
<dbReference type="FunFam" id="1.20.120.980:FF:000002">
    <property type="entry name" value="lysosomal Pro-X carboxypeptidase"/>
    <property type="match status" value="1"/>
</dbReference>
<dbReference type="InterPro" id="IPR008758">
    <property type="entry name" value="Peptidase_S28"/>
</dbReference>
<accession>A0ABD0LW27</accession>
<evidence type="ECO:0000256" key="6">
    <source>
        <dbReference type="ARBA" id="ARBA00022729"/>
    </source>
</evidence>
<comment type="subunit">
    <text evidence="3">Homodimer.</text>
</comment>
<evidence type="ECO:0000256" key="3">
    <source>
        <dbReference type="ARBA" id="ARBA00011738"/>
    </source>
</evidence>
<evidence type="ECO:0000256" key="15">
    <source>
        <dbReference type="ARBA" id="ARBA00073691"/>
    </source>
</evidence>
<keyword evidence="11" id="KW-0458">Lysosome</keyword>
<evidence type="ECO:0000256" key="1">
    <source>
        <dbReference type="ARBA" id="ARBA00004371"/>
    </source>
</evidence>
<evidence type="ECO:0000256" key="14">
    <source>
        <dbReference type="ARBA" id="ARBA00066456"/>
    </source>
</evidence>
<keyword evidence="7" id="KW-0378">Hydrolase</keyword>
<dbReference type="GO" id="GO:0004185">
    <property type="term" value="F:serine-type carboxypeptidase activity"/>
    <property type="evidence" value="ECO:0007669"/>
    <property type="project" value="UniProtKB-EC"/>
</dbReference>
<dbReference type="PANTHER" id="PTHR11010:SF38">
    <property type="entry name" value="LYSOSOMAL PRO-X CARBOXYPEPTIDASE"/>
    <property type="match status" value="1"/>
</dbReference>
<comment type="subcellular location">
    <subcellularLocation>
        <location evidence="1">Lysosome</location>
    </subcellularLocation>
</comment>
<keyword evidence="10" id="KW-0325">Glycoprotein</keyword>
<evidence type="ECO:0000256" key="7">
    <source>
        <dbReference type="ARBA" id="ARBA00022801"/>
    </source>
</evidence>
<protein>
    <recommendedName>
        <fullName evidence="15">Lysosomal Pro-X carboxypeptidase</fullName>
        <ecNumber evidence="14">3.4.16.2</ecNumber>
    </recommendedName>
    <alternativeName>
        <fullName evidence="17">Proline carboxypeptidase</fullName>
    </alternativeName>
    <alternativeName>
        <fullName evidence="16">Prolylcarboxypeptidase</fullName>
    </alternativeName>
</protein>
<evidence type="ECO:0000256" key="5">
    <source>
        <dbReference type="ARBA" id="ARBA00022670"/>
    </source>
</evidence>
<evidence type="ECO:0000313" key="18">
    <source>
        <dbReference type="EMBL" id="KAK7503717.1"/>
    </source>
</evidence>
<organism evidence="18 19">
    <name type="scientific">Batillaria attramentaria</name>
    <dbReference type="NCBI Taxonomy" id="370345"/>
    <lineage>
        <taxon>Eukaryota</taxon>
        <taxon>Metazoa</taxon>
        <taxon>Spiralia</taxon>
        <taxon>Lophotrochozoa</taxon>
        <taxon>Mollusca</taxon>
        <taxon>Gastropoda</taxon>
        <taxon>Caenogastropoda</taxon>
        <taxon>Sorbeoconcha</taxon>
        <taxon>Cerithioidea</taxon>
        <taxon>Batillariidae</taxon>
        <taxon>Batillaria</taxon>
    </lineage>
</organism>
<evidence type="ECO:0000256" key="2">
    <source>
        <dbReference type="ARBA" id="ARBA00011079"/>
    </source>
</evidence>
<reference evidence="18 19" key="1">
    <citation type="journal article" date="2023" name="Sci. Data">
        <title>Genome assembly of the Korean intertidal mud-creeper Batillaria attramentaria.</title>
        <authorList>
            <person name="Patra A.K."/>
            <person name="Ho P.T."/>
            <person name="Jun S."/>
            <person name="Lee S.J."/>
            <person name="Kim Y."/>
            <person name="Won Y.J."/>
        </authorList>
    </citation>
    <scope>NUCLEOTIDE SEQUENCE [LARGE SCALE GENOMIC DNA]</scope>
    <source>
        <strain evidence="18">Wonlab-2016</strain>
    </source>
</reference>
<keyword evidence="19" id="KW-1185">Reference proteome</keyword>
<evidence type="ECO:0000256" key="11">
    <source>
        <dbReference type="ARBA" id="ARBA00023228"/>
    </source>
</evidence>
<evidence type="ECO:0000256" key="16">
    <source>
        <dbReference type="ARBA" id="ARBA00076475"/>
    </source>
</evidence>
<proteinExistence type="inferred from homology"/>
<dbReference type="Proteomes" id="UP001519460">
    <property type="component" value="Unassembled WGS sequence"/>
</dbReference>
<evidence type="ECO:0000256" key="13">
    <source>
        <dbReference type="ARBA" id="ARBA00059701"/>
    </source>
</evidence>
<keyword evidence="6" id="KW-0732">Signal</keyword>
<dbReference type="GO" id="GO:0006508">
    <property type="term" value="P:proteolysis"/>
    <property type="evidence" value="ECO:0007669"/>
    <property type="project" value="UniProtKB-KW"/>
</dbReference>
<dbReference type="SUPFAM" id="SSF53474">
    <property type="entry name" value="alpha/beta-Hydrolases"/>
    <property type="match status" value="1"/>
</dbReference>
<dbReference type="EC" id="3.4.16.2" evidence="14"/>
<evidence type="ECO:0000256" key="10">
    <source>
        <dbReference type="ARBA" id="ARBA00023180"/>
    </source>
</evidence>
<comment type="function">
    <text evidence="13">Cleaves C-terminal amino acids linked to proline in peptides such as angiotensin II, III and des-Arg9-bradykinin. This cleavage occurs at acidic pH, but enzymatic activity is retained with some substrates at neutral pH.</text>
</comment>
<evidence type="ECO:0000256" key="4">
    <source>
        <dbReference type="ARBA" id="ARBA00022645"/>
    </source>
</evidence>
<evidence type="ECO:0000313" key="19">
    <source>
        <dbReference type="Proteomes" id="UP001519460"/>
    </source>
</evidence>
<dbReference type="AlphaFoldDB" id="A0ABD0LW27"/>
<comment type="catalytic activity">
    <reaction evidence="12">
        <text>Cleavage of a -Pro-|-Xaa bond to release a C-terminal amino acid.</text>
        <dbReference type="EC" id="3.4.16.2"/>
    </reaction>
</comment>
<dbReference type="Gene3D" id="3.40.50.1820">
    <property type="entry name" value="alpha/beta hydrolase"/>
    <property type="match status" value="1"/>
</dbReference>
<dbReference type="Gene3D" id="1.20.120.980">
    <property type="entry name" value="Serine carboxypeptidase S28, SKS domain"/>
    <property type="match status" value="1"/>
</dbReference>
<evidence type="ECO:0000256" key="9">
    <source>
        <dbReference type="ARBA" id="ARBA00023157"/>
    </source>
</evidence>
<keyword evidence="8" id="KW-0865">Zymogen</keyword>
<dbReference type="PANTHER" id="PTHR11010">
    <property type="entry name" value="PROTEASE S28 PRO-X CARBOXYPEPTIDASE-RELATED"/>
    <property type="match status" value="1"/>
</dbReference>
<evidence type="ECO:0000256" key="17">
    <source>
        <dbReference type="ARBA" id="ARBA00076608"/>
    </source>
</evidence>
<name>A0ABD0LW27_9CAEN</name>
<comment type="caution">
    <text evidence="18">The sequence shown here is derived from an EMBL/GenBank/DDBJ whole genome shotgun (WGS) entry which is preliminary data.</text>
</comment>
<gene>
    <name evidence="18" type="ORF">BaRGS_00004840</name>
</gene>
<dbReference type="InterPro" id="IPR029058">
    <property type="entry name" value="AB_hydrolase_fold"/>
</dbReference>
<keyword evidence="5" id="KW-0645">Protease</keyword>
<dbReference type="Pfam" id="PF05577">
    <property type="entry name" value="Peptidase_S28"/>
    <property type="match status" value="1"/>
</dbReference>
<comment type="similarity">
    <text evidence="2">Belongs to the peptidase S28 family.</text>
</comment>
<keyword evidence="9" id="KW-1015">Disulfide bond</keyword>
<keyword evidence="4" id="KW-0121">Carboxypeptidase</keyword>
<sequence length="486" mass="54289">MVDALKFAVSVYVIVFVGVVAALPHQRRISPYNLKLRNPLANGYTYETLYLKQNVDHFGFENDNTYNQRYLVADQFWNHDNGPIFFYTGNEGDITWFCNNTGFMWDIAPEFKALLVFAEHRYYGESLPYGSESYANSTMLNYLTAEQALADHAELVHYIKSTVPGAAKSPVIVFGGSYGGMLAAWMRLKYPNLVLGALAASAPIWQFPGLSDCSSFYETASSLYYDASQACGDNLRLGWYTISEIGEGAAGGLDFLSQTFSLCKPLTSKYDLFDMMDWLANVYVNLAMVDYPYPASFLEPLPGWPVKEFCKNLATPLKEKDLMVALAKSVKMYFNYTGQATCLNISQQATGNLGDKGWGYQACTEMVMPTCSNNSNMFYNIPWDFKDYAAQCKADSGVEPRENWISLQYWGKNIKSASNIIFSNGLLDPWSGGGVLQSLSPSLIAIQIPLGAHHLDLRAQDPGDTADVRAAREQEKNILKDWLYGQ</sequence>